<dbReference type="AlphaFoldDB" id="A0A833HQL2"/>
<comment type="caution">
    <text evidence="2">The sequence shown here is derived from an EMBL/GenBank/DDBJ whole genome shotgun (WGS) entry which is preliminary data.</text>
</comment>
<dbReference type="RefSeq" id="WP_151864892.1">
    <property type="nucleotide sequence ID" value="NZ_WBZB01000011.1"/>
</dbReference>
<reference evidence="2 3" key="1">
    <citation type="submission" date="2019-10" db="EMBL/GenBank/DDBJ databases">
        <title>Alkaliphilus serpentinus sp. nov. and Alkaliphilus pronyensis sp. nov., two novel anaerobic alkaliphilic species isolated from the serpentinized-hosted hydrothermal field of the Prony Bay (New Caledonia).</title>
        <authorList>
            <person name="Postec A."/>
        </authorList>
    </citation>
    <scope>NUCLEOTIDE SEQUENCE [LARGE SCALE GENOMIC DNA]</scope>
    <source>
        <strain evidence="2 3">LacT</strain>
    </source>
</reference>
<proteinExistence type="predicted"/>
<dbReference type="InterPro" id="IPR000905">
    <property type="entry name" value="Gcp-like_dom"/>
</dbReference>
<dbReference type="GO" id="GO:0002949">
    <property type="term" value="P:tRNA threonylcarbamoyladenosine modification"/>
    <property type="evidence" value="ECO:0007669"/>
    <property type="project" value="InterPro"/>
</dbReference>
<dbReference type="PANTHER" id="PTHR11735">
    <property type="entry name" value="TRNA N6-ADENOSINE THREONYLCARBAMOYLTRANSFERASE"/>
    <property type="match status" value="1"/>
</dbReference>
<dbReference type="PANTHER" id="PTHR11735:SF11">
    <property type="entry name" value="TRNA THREONYLCARBAMOYLADENOSINE BIOSYNTHESIS PROTEIN TSAB"/>
    <property type="match status" value="1"/>
</dbReference>
<feature type="domain" description="Gcp-like" evidence="1">
    <location>
        <begin position="24"/>
        <end position="226"/>
    </location>
</feature>
<protein>
    <submittedName>
        <fullName evidence="2">tRNA (Adenosine(37)-N6)-threonylcarbamoyltransferase complex dimerization subunit type 1 TsaB</fullName>
    </submittedName>
</protein>
<dbReference type="OrthoDB" id="9784166at2"/>
<evidence type="ECO:0000259" key="1">
    <source>
        <dbReference type="Pfam" id="PF00814"/>
    </source>
</evidence>
<dbReference type="CDD" id="cd24032">
    <property type="entry name" value="ASKHA_NBD_TsaB"/>
    <property type="match status" value="1"/>
</dbReference>
<dbReference type="Gene3D" id="3.30.420.40">
    <property type="match status" value="2"/>
</dbReference>
<keyword evidence="2" id="KW-0808">Transferase</keyword>
<dbReference type="EMBL" id="WBZB01000011">
    <property type="protein sequence ID" value="KAB3532065.1"/>
    <property type="molecule type" value="Genomic_DNA"/>
</dbReference>
<evidence type="ECO:0000313" key="2">
    <source>
        <dbReference type="EMBL" id="KAB3532065.1"/>
    </source>
</evidence>
<dbReference type="InterPro" id="IPR022496">
    <property type="entry name" value="T6A_TsaB"/>
</dbReference>
<gene>
    <name evidence="2" type="primary">tsaB</name>
    <name evidence="2" type="ORF">F8153_03070</name>
</gene>
<organism evidence="2 3">
    <name type="scientific">Alkaliphilus serpentinus</name>
    <dbReference type="NCBI Taxonomy" id="1482731"/>
    <lineage>
        <taxon>Bacteria</taxon>
        <taxon>Bacillati</taxon>
        <taxon>Bacillota</taxon>
        <taxon>Clostridia</taxon>
        <taxon>Peptostreptococcales</taxon>
        <taxon>Natronincolaceae</taxon>
        <taxon>Alkaliphilus</taxon>
    </lineage>
</organism>
<dbReference type="InterPro" id="IPR043129">
    <property type="entry name" value="ATPase_NBD"/>
</dbReference>
<dbReference type="SUPFAM" id="SSF53067">
    <property type="entry name" value="Actin-like ATPase domain"/>
    <property type="match status" value="2"/>
</dbReference>
<name>A0A833HQL2_9FIRM</name>
<sequence length="235" mass="26126">MKLLALDTSSMVATVAIMEEDKLIAETVLNHKKTHSSQLMPLIKEALDNCGLTPADIDYFAASLGPGSFTGLRIGITTIKAMAQALNKPVVGVSTLDALAYNLPCSEGILCPIIDAQRDNLYTARYKWKKQELNRISDYDILHIDELIDVLNNQNEKIIFLGDGINQFQQILEGSLKEKALFPHNALSIPRASSIGGLALIQIKEGNVQKAEELLPIYMRKSQAEKQFEERMREK</sequence>
<dbReference type="Proteomes" id="UP000465601">
    <property type="component" value="Unassembled WGS sequence"/>
</dbReference>
<dbReference type="GO" id="GO:0005829">
    <property type="term" value="C:cytosol"/>
    <property type="evidence" value="ECO:0007669"/>
    <property type="project" value="TreeGrafter"/>
</dbReference>
<dbReference type="NCBIfam" id="TIGR03725">
    <property type="entry name" value="T6A_YeaZ"/>
    <property type="match status" value="1"/>
</dbReference>
<accession>A0A833HQL2</accession>
<evidence type="ECO:0000313" key="3">
    <source>
        <dbReference type="Proteomes" id="UP000465601"/>
    </source>
</evidence>
<keyword evidence="3" id="KW-1185">Reference proteome</keyword>
<dbReference type="Pfam" id="PF00814">
    <property type="entry name" value="TsaD"/>
    <property type="match status" value="1"/>
</dbReference>
<dbReference type="GO" id="GO:0016740">
    <property type="term" value="F:transferase activity"/>
    <property type="evidence" value="ECO:0007669"/>
    <property type="project" value="UniProtKB-KW"/>
</dbReference>